<dbReference type="RefSeq" id="WP_210597546.1">
    <property type="nucleotide sequence ID" value="NZ_JAGKSQ010000004.1"/>
</dbReference>
<protein>
    <submittedName>
        <fullName evidence="2">GNAT family N-acetyltransferase</fullName>
    </submittedName>
</protein>
<organism evidence="2 3">
    <name type="scientific">Halalkalibacter suaedae</name>
    <dbReference type="NCBI Taxonomy" id="2822140"/>
    <lineage>
        <taxon>Bacteria</taxon>
        <taxon>Bacillati</taxon>
        <taxon>Bacillota</taxon>
        <taxon>Bacilli</taxon>
        <taxon>Bacillales</taxon>
        <taxon>Bacillaceae</taxon>
        <taxon>Halalkalibacter</taxon>
    </lineage>
</organism>
<dbReference type="CDD" id="cd04301">
    <property type="entry name" value="NAT_SF"/>
    <property type="match status" value="1"/>
</dbReference>
<dbReference type="GO" id="GO:0016747">
    <property type="term" value="F:acyltransferase activity, transferring groups other than amino-acyl groups"/>
    <property type="evidence" value="ECO:0007669"/>
    <property type="project" value="InterPro"/>
</dbReference>
<keyword evidence="3" id="KW-1185">Reference proteome</keyword>
<accession>A0A940WSU6</accession>
<evidence type="ECO:0000313" key="2">
    <source>
        <dbReference type="EMBL" id="MBP3951860.1"/>
    </source>
</evidence>
<dbReference type="Proteomes" id="UP000678228">
    <property type="component" value="Unassembled WGS sequence"/>
</dbReference>
<dbReference type="PROSITE" id="PS51186">
    <property type="entry name" value="GNAT"/>
    <property type="match status" value="1"/>
</dbReference>
<name>A0A940WSU6_9BACI</name>
<dbReference type="SUPFAM" id="SSF55729">
    <property type="entry name" value="Acyl-CoA N-acyltransferases (Nat)"/>
    <property type="match status" value="1"/>
</dbReference>
<evidence type="ECO:0000259" key="1">
    <source>
        <dbReference type="PROSITE" id="PS51186"/>
    </source>
</evidence>
<dbReference type="AlphaFoldDB" id="A0A940WSU6"/>
<comment type="caution">
    <text evidence="2">The sequence shown here is derived from an EMBL/GenBank/DDBJ whole genome shotgun (WGS) entry which is preliminary data.</text>
</comment>
<dbReference type="Pfam" id="PF00583">
    <property type="entry name" value="Acetyltransf_1"/>
    <property type="match status" value="1"/>
</dbReference>
<proteinExistence type="predicted"/>
<gene>
    <name evidence="2" type="ORF">J7W16_12030</name>
</gene>
<dbReference type="InterPro" id="IPR000182">
    <property type="entry name" value="GNAT_dom"/>
</dbReference>
<evidence type="ECO:0000313" key="3">
    <source>
        <dbReference type="Proteomes" id="UP000678228"/>
    </source>
</evidence>
<sequence length="140" mass="15884">MNIRPLENKDLNAVKEMMEEHPLQFPRFIIDKYPPRWRNILHSKVDSEINGYYVACTETDGIIGHAGYIFDNVTGLFEIVGVVVKMDFQRKGIGKALIDSICMRVKGFGGKKVILYTLGHPGNESTISFYQNIGFVDSQQ</sequence>
<dbReference type="Gene3D" id="3.40.630.30">
    <property type="match status" value="1"/>
</dbReference>
<dbReference type="InterPro" id="IPR016181">
    <property type="entry name" value="Acyl_CoA_acyltransferase"/>
</dbReference>
<feature type="domain" description="N-acetyltransferase" evidence="1">
    <location>
        <begin position="1"/>
        <end position="140"/>
    </location>
</feature>
<reference evidence="2" key="1">
    <citation type="submission" date="2021-03" db="EMBL/GenBank/DDBJ databases">
        <title>Bacillus suaedae sp. nov., isolated from Suaeda aralocaspica.</title>
        <authorList>
            <person name="Lei R.F.R."/>
        </authorList>
    </citation>
    <scope>NUCLEOTIDE SEQUENCE</scope>
    <source>
        <strain evidence="2">YZJH907-2</strain>
    </source>
</reference>
<dbReference type="EMBL" id="JAGKSQ010000004">
    <property type="protein sequence ID" value="MBP3951860.1"/>
    <property type="molecule type" value="Genomic_DNA"/>
</dbReference>